<dbReference type="GO" id="GO:0006955">
    <property type="term" value="P:immune response"/>
    <property type="evidence" value="ECO:0007669"/>
    <property type="project" value="TreeGrafter"/>
</dbReference>
<dbReference type="PANTHER" id="PTHR16675:SF242">
    <property type="entry name" value="MAJOR HISTOCOMPATIBILITY COMPLEX CLASS I-RELATED GENE PROTEIN"/>
    <property type="match status" value="1"/>
</dbReference>
<dbReference type="Pfam" id="PF00129">
    <property type="entry name" value="MHC_I"/>
    <property type="match status" value="1"/>
</dbReference>
<evidence type="ECO:0000256" key="2">
    <source>
        <dbReference type="ARBA" id="ARBA00022451"/>
    </source>
</evidence>
<dbReference type="AlphaFoldDB" id="A0AA97J8T3"/>
<dbReference type="Gene3D" id="3.30.500.10">
    <property type="entry name" value="MHC class I-like antigen recognition-like"/>
    <property type="match status" value="1"/>
</dbReference>
<keyword evidence="8" id="KW-1015">Disulfide bond</keyword>
<dbReference type="PROSITE" id="PS50835">
    <property type="entry name" value="IG_LIKE"/>
    <property type="match status" value="1"/>
</dbReference>
<comment type="similarity">
    <text evidence="10">Belongs to the MHC class I family.</text>
</comment>
<evidence type="ECO:0000256" key="11">
    <source>
        <dbReference type="SAM" id="SignalP"/>
    </source>
</evidence>
<comment type="subcellular location">
    <subcellularLocation>
        <location evidence="1">Membrane</location>
        <topology evidence="1">Single-pass type I membrane protein</topology>
    </subcellularLocation>
</comment>
<dbReference type="InterPro" id="IPR037055">
    <property type="entry name" value="MHC_I-like_Ag-recog_sf"/>
</dbReference>
<dbReference type="RefSeq" id="XP_054833543.1">
    <property type="nucleotide sequence ID" value="XM_054977568.1"/>
</dbReference>
<keyword evidence="6" id="KW-1133">Transmembrane helix</keyword>
<evidence type="ECO:0000256" key="6">
    <source>
        <dbReference type="ARBA" id="ARBA00022989"/>
    </source>
</evidence>
<evidence type="ECO:0000256" key="5">
    <source>
        <dbReference type="ARBA" id="ARBA00022859"/>
    </source>
</evidence>
<protein>
    <submittedName>
        <fullName evidence="14">Major histocompatibility complex class I-related gene protein-like isoform X1</fullName>
    </submittedName>
</protein>
<dbReference type="KEGG" id="emc:129328477"/>
<keyword evidence="7" id="KW-0472">Membrane</keyword>
<dbReference type="InterPro" id="IPR003597">
    <property type="entry name" value="Ig_C1-set"/>
</dbReference>
<organism evidence="13 14">
    <name type="scientific">Eublepharis macularius</name>
    <name type="common">Leopard gecko</name>
    <name type="synonym">Cyrtodactylus macularius</name>
    <dbReference type="NCBI Taxonomy" id="481883"/>
    <lineage>
        <taxon>Eukaryota</taxon>
        <taxon>Metazoa</taxon>
        <taxon>Chordata</taxon>
        <taxon>Craniata</taxon>
        <taxon>Vertebrata</taxon>
        <taxon>Euteleostomi</taxon>
        <taxon>Lepidosauria</taxon>
        <taxon>Squamata</taxon>
        <taxon>Bifurcata</taxon>
        <taxon>Gekkota</taxon>
        <taxon>Eublepharidae</taxon>
        <taxon>Eublepharinae</taxon>
        <taxon>Eublepharis</taxon>
    </lineage>
</organism>
<accession>A0AA97J8T3</accession>
<evidence type="ECO:0000256" key="7">
    <source>
        <dbReference type="ARBA" id="ARBA00023136"/>
    </source>
</evidence>
<proteinExistence type="inferred from homology"/>
<sequence>MGLLWRGLFFLGAVVVLLGGSSGSSSHFLHNLYMGVSEPSQGLPQFMAVGYVDGQLYLKYDPDTRRALPQVPWIEEIEMADPHYWEGQAQIARNTEPVFEVNLATVQSRYNQSHEGFHILQGIVSCELSQDGQPRGGRYQYAYDGKDFLAFDKETLTWTASVLQAEISKRKLEPVLATSQYLKSYLEEECIDWLRKHLTYGKKVLLRTEPPVVRMTRRRGPDGQETLICRALGFSPKEIYITWKKDGEAWQEDTSTRGVAPNSDGTYHTTLSVEIDPTERGRFRCHVDHSGLAEPLDLAWEGPGFQESEKSSSRGSWPGRIMMPFSSCSLDIQCGARCGAPCGVSCCHSAGSCTWLLREKTSSGELLCSHSQWCVNTE</sequence>
<dbReference type="GO" id="GO:0005615">
    <property type="term" value="C:extracellular space"/>
    <property type="evidence" value="ECO:0007669"/>
    <property type="project" value="TreeGrafter"/>
</dbReference>
<gene>
    <name evidence="14" type="primary">LOC129328477</name>
</gene>
<feature type="domain" description="Ig-like" evidence="12">
    <location>
        <begin position="210"/>
        <end position="299"/>
    </location>
</feature>
<dbReference type="InterPro" id="IPR007110">
    <property type="entry name" value="Ig-like_dom"/>
</dbReference>
<dbReference type="GO" id="GO:0002474">
    <property type="term" value="P:antigen processing and presentation of peptide antigen via MHC class I"/>
    <property type="evidence" value="ECO:0007669"/>
    <property type="project" value="UniProtKB-KW"/>
</dbReference>
<dbReference type="PRINTS" id="PR01638">
    <property type="entry name" value="MHCCLASSI"/>
</dbReference>
<keyword evidence="2" id="KW-0490">MHC I</keyword>
<evidence type="ECO:0000256" key="1">
    <source>
        <dbReference type="ARBA" id="ARBA00004479"/>
    </source>
</evidence>
<dbReference type="PROSITE" id="PS00290">
    <property type="entry name" value="IG_MHC"/>
    <property type="match status" value="1"/>
</dbReference>
<keyword evidence="3" id="KW-0812">Transmembrane</keyword>
<dbReference type="Pfam" id="PF07654">
    <property type="entry name" value="C1-set"/>
    <property type="match status" value="1"/>
</dbReference>
<dbReference type="InterPro" id="IPR003006">
    <property type="entry name" value="Ig/MHC_CS"/>
</dbReference>
<keyword evidence="4 11" id="KW-0732">Signal</keyword>
<dbReference type="CDD" id="cd07698">
    <property type="entry name" value="IgC1_MHC_I_alpha3"/>
    <property type="match status" value="1"/>
</dbReference>
<dbReference type="InterPro" id="IPR011162">
    <property type="entry name" value="MHC_I/II-like_Ag-recog"/>
</dbReference>
<dbReference type="InterPro" id="IPR013783">
    <property type="entry name" value="Ig-like_fold"/>
</dbReference>
<evidence type="ECO:0000256" key="4">
    <source>
        <dbReference type="ARBA" id="ARBA00022729"/>
    </source>
</evidence>
<dbReference type="GeneID" id="129328477"/>
<dbReference type="Proteomes" id="UP001190640">
    <property type="component" value="Chromosome 4"/>
</dbReference>
<dbReference type="Gene3D" id="2.60.40.10">
    <property type="entry name" value="Immunoglobulins"/>
    <property type="match status" value="1"/>
</dbReference>
<dbReference type="GO" id="GO:0042612">
    <property type="term" value="C:MHC class I protein complex"/>
    <property type="evidence" value="ECO:0007669"/>
    <property type="project" value="UniProtKB-KW"/>
</dbReference>
<dbReference type="SUPFAM" id="SSF48726">
    <property type="entry name" value="Immunoglobulin"/>
    <property type="match status" value="1"/>
</dbReference>
<dbReference type="PANTHER" id="PTHR16675">
    <property type="entry name" value="MHC CLASS I-RELATED"/>
    <property type="match status" value="1"/>
</dbReference>
<dbReference type="InterPro" id="IPR036179">
    <property type="entry name" value="Ig-like_dom_sf"/>
</dbReference>
<keyword evidence="9" id="KW-0325">Glycoprotein</keyword>
<evidence type="ECO:0000313" key="13">
    <source>
        <dbReference type="Proteomes" id="UP001190640"/>
    </source>
</evidence>
<dbReference type="InterPro" id="IPR011161">
    <property type="entry name" value="MHC_I-like_Ag-recog"/>
</dbReference>
<dbReference type="GO" id="GO:0009897">
    <property type="term" value="C:external side of plasma membrane"/>
    <property type="evidence" value="ECO:0007669"/>
    <property type="project" value="TreeGrafter"/>
</dbReference>
<evidence type="ECO:0000259" key="12">
    <source>
        <dbReference type="PROSITE" id="PS50835"/>
    </source>
</evidence>
<dbReference type="SMART" id="SM00407">
    <property type="entry name" value="IGc1"/>
    <property type="match status" value="1"/>
</dbReference>
<dbReference type="FunFam" id="2.60.40.10:FF:000204">
    <property type="entry name" value="Major histocompatibility complex, class I-related protein"/>
    <property type="match status" value="1"/>
</dbReference>
<reference evidence="14" key="1">
    <citation type="submission" date="2025-08" db="UniProtKB">
        <authorList>
            <consortium name="RefSeq"/>
        </authorList>
    </citation>
    <scope>IDENTIFICATION</scope>
    <source>
        <tissue evidence="14">Blood</tissue>
    </source>
</reference>
<feature type="signal peptide" evidence="11">
    <location>
        <begin position="1"/>
        <end position="23"/>
    </location>
</feature>
<evidence type="ECO:0000256" key="8">
    <source>
        <dbReference type="ARBA" id="ARBA00023157"/>
    </source>
</evidence>
<evidence type="ECO:0000256" key="3">
    <source>
        <dbReference type="ARBA" id="ARBA00022692"/>
    </source>
</evidence>
<dbReference type="InterPro" id="IPR050208">
    <property type="entry name" value="MHC_class-I_related"/>
</dbReference>
<evidence type="ECO:0000313" key="14">
    <source>
        <dbReference type="RefSeq" id="XP_054833543.1"/>
    </source>
</evidence>
<evidence type="ECO:0000256" key="9">
    <source>
        <dbReference type="ARBA" id="ARBA00023180"/>
    </source>
</evidence>
<evidence type="ECO:0000256" key="10">
    <source>
        <dbReference type="RuleBase" id="RU004439"/>
    </source>
</evidence>
<dbReference type="SUPFAM" id="SSF54452">
    <property type="entry name" value="MHC antigen-recognition domain"/>
    <property type="match status" value="1"/>
</dbReference>
<keyword evidence="13" id="KW-1185">Reference proteome</keyword>
<keyword evidence="5" id="KW-0391">Immunity</keyword>
<feature type="chain" id="PRO_5041660998" evidence="11">
    <location>
        <begin position="24"/>
        <end position="378"/>
    </location>
</feature>
<dbReference type="InterPro" id="IPR001039">
    <property type="entry name" value="MHC_I_a_a1/a2"/>
</dbReference>
<dbReference type="FunFam" id="3.30.500.10:FF:000001">
    <property type="entry name" value="H-2 class I histocompatibility antigen, alpha chain"/>
    <property type="match status" value="1"/>
</dbReference>
<name>A0AA97J8T3_EUBMA</name>